<reference evidence="1 2" key="1">
    <citation type="journal article" date="2019" name="Gigascience">
        <title>Whole-genome sequence of the oriental lung fluke Paragonimus westermani.</title>
        <authorList>
            <person name="Oey H."/>
            <person name="Zakrzewski M."/>
            <person name="Narain K."/>
            <person name="Devi K.R."/>
            <person name="Agatsuma T."/>
            <person name="Nawaratna S."/>
            <person name="Gobert G.N."/>
            <person name="Jones M.K."/>
            <person name="Ragan M.A."/>
            <person name="McManus D.P."/>
            <person name="Krause L."/>
        </authorList>
    </citation>
    <scope>NUCLEOTIDE SEQUENCE [LARGE SCALE GENOMIC DNA]</scope>
    <source>
        <strain evidence="1 2">IND2009</strain>
    </source>
</reference>
<sequence>MCSRILGVRKLYWITRFTNAAILILSPRLPLLEAQKRNRSKQVIDNLVQRLNSCHPNLKVTCEFEVGNCLPFLDILISRREDGSVRRTVCKKPTGSSQYLNFSIFTPIQHKRTL</sequence>
<proteinExistence type="predicted"/>
<evidence type="ECO:0000313" key="1">
    <source>
        <dbReference type="EMBL" id="KAA3670739.1"/>
    </source>
</evidence>
<keyword evidence="2" id="KW-1185">Reference proteome</keyword>
<protein>
    <submittedName>
        <fullName evidence="1">Uncharacterized protein</fullName>
    </submittedName>
</protein>
<organism evidence="1 2">
    <name type="scientific">Paragonimus westermani</name>
    <dbReference type="NCBI Taxonomy" id="34504"/>
    <lineage>
        <taxon>Eukaryota</taxon>
        <taxon>Metazoa</taxon>
        <taxon>Spiralia</taxon>
        <taxon>Lophotrochozoa</taxon>
        <taxon>Platyhelminthes</taxon>
        <taxon>Trematoda</taxon>
        <taxon>Digenea</taxon>
        <taxon>Plagiorchiida</taxon>
        <taxon>Troglotremata</taxon>
        <taxon>Troglotrematidae</taxon>
        <taxon>Paragonimus</taxon>
    </lineage>
</organism>
<accession>A0A5J4N634</accession>
<dbReference type="AlphaFoldDB" id="A0A5J4N634"/>
<dbReference type="Proteomes" id="UP000324629">
    <property type="component" value="Unassembled WGS sequence"/>
</dbReference>
<gene>
    <name evidence="1" type="ORF">DEA37_0010853</name>
</gene>
<feature type="non-terminal residue" evidence="1">
    <location>
        <position position="114"/>
    </location>
</feature>
<dbReference type="PANTHER" id="PTHR21301">
    <property type="entry name" value="REVERSE TRANSCRIPTASE"/>
    <property type="match status" value="1"/>
</dbReference>
<dbReference type="PANTHER" id="PTHR21301:SF10">
    <property type="entry name" value="REVERSE TRANSCRIPTASE DOMAIN-CONTAINING PROTEIN"/>
    <property type="match status" value="1"/>
</dbReference>
<name>A0A5J4N634_9TREM</name>
<evidence type="ECO:0000313" key="2">
    <source>
        <dbReference type="Proteomes" id="UP000324629"/>
    </source>
</evidence>
<comment type="caution">
    <text evidence="1">The sequence shown here is derived from an EMBL/GenBank/DDBJ whole genome shotgun (WGS) entry which is preliminary data.</text>
</comment>
<dbReference type="EMBL" id="QNGE01008507">
    <property type="protein sequence ID" value="KAA3670739.1"/>
    <property type="molecule type" value="Genomic_DNA"/>
</dbReference>